<reference evidence="2 3" key="1">
    <citation type="submission" date="2019-08" db="EMBL/GenBank/DDBJ databases">
        <title>Whole genome of Aphis craccivora.</title>
        <authorList>
            <person name="Voronova N.V."/>
            <person name="Shulinski R.S."/>
            <person name="Bandarenka Y.V."/>
            <person name="Zhorov D.G."/>
            <person name="Warner D."/>
        </authorList>
    </citation>
    <scope>NUCLEOTIDE SEQUENCE [LARGE SCALE GENOMIC DNA]</scope>
    <source>
        <strain evidence="2">180601</strain>
        <tissue evidence="2">Whole Body</tissue>
    </source>
</reference>
<gene>
    <name evidence="2" type="ORF">FWK35_00033737</name>
</gene>
<feature type="region of interest" description="Disordered" evidence="1">
    <location>
        <begin position="308"/>
        <end position="327"/>
    </location>
</feature>
<accession>A0A6G0W583</accession>
<feature type="non-terminal residue" evidence="2">
    <location>
        <position position="1"/>
    </location>
</feature>
<proteinExistence type="predicted"/>
<feature type="non-terminal residue" evidence="2">
    <location>
        <position position="327"/>
    </location>
</feature>
<protein>
    <submittedName>
        <fullName evidence="2">MULE domain-containing protein</fullName>
    </submittedName>
</protein>
<dbReference type="Proteomes" id="UP000478052">
    <property type="component" value="Unassembled WGS sequence"/>
</dbReference>
<feature type="compositionally biased region" description="Polar residues" evidence="1">
    <location>
        <begin position="309"/>
        <end position="321"/>
    </location>
</feature>
<evidence type="ECO:0000313" key="3">
    <source>
        <dbReference type="Proteomes" id="UP000478052"/>
    </source>
</evidence>
<dbReference type="EMBL" id="VUJU01009077">
    <property type="protein sequence ID" value="KAF0722333.1"/>
    <property type="molecule type" value="Genomic_DNA"/>
</dbReference>
<sequence length="327" mass="38313">KRVLPVSWTKIKSLNINHENKNESISFSNLTEILNQNWIDEIPNFHVTKQIRDPEKYFNDIMLKKMPQPLIDDFLGKSKKICADQVPLKFCNLPARKLWVEEIKKKGNLNPVLYYKQQGSIDIALPNFTVNDFCLIIMTPLQTELFIKFGTDKVCVDDPDTVDFGKYFEKCCSTRVEKWAMFNRKHVGINTNMYLESLHKNIKYCYLEGKHCKRLDMAINALMSLVRDKSFERTGTDKIIKKDCEIKNKMEIMCGMFNCSNLNEEDKDFIKKHCDKIISTLFKGTRFKKPVNETLKIKIEPQARFWTKQKVQNHQPALSSTEAKHTR</sequence>
<evidence type="ECO:0000313" key="2">
    <source>
        <dbReference type="EMBL" id="KAF0722333.1"/>
    </source>
</evidence>
<evidence type="ECO:0000256" key="1">
    <source>
        <dbReference type="SAM" id="MobiDB-lite"/>
    </source>
</evidence>
<keyword evidence="3" id="KW-1185">Reference proteome</keyword>
<organism evidence="2 3">
    <name type="scientific">Aphis craccivora</name>
    <name type="common">Cowpea aphid</name>
    <dbReference type="NCBI Taxonomy" id="307492"/>
    <lineage>
        <taxon>Eukaryota</taxon>
        <taxon>Metazoa</taxon>
        <taxon>Ecdysozoa</taxon>
        <taxon>Arthropoda</taxon>
        <taxon>Hexapoda</taxon>
        <taxon>Insecta</taxon>
        <taxon>Pterygota</taxon>
        <taxon>Neoptera</taxon>
        <taxon>Paraneoptera</taxon>
        <taxon>Hemiptera</taxon>
        <taxon>Sternorrhyncha</taxon>
        <taxon>Aphidomorpha</taxon>
        <taxon>Aphidoidea</taxon>
        <taxon>Aphididae</taxon>
        <taxon>Aphidini</taxon>
        <taxon>Aphis</taxon>
        <taxon>Aphis</taxon>
    </lineage>
</organism>
<name>A0A6G0W583_APHCR</name>
<dbReference type="OrthoDB" id="10031901at2759"/>
<comment type="caution">
    <text evidence="2">The sequence shown here is derived from an EMBL/GenBank/DDBJ whole genome shotgun (WGS) entry which is preliminary data.</text>
</comment>
<dbReference type="AlphaFoldDB" id="A0A6G0W583"/>